<feature type="transmembrane region" description="Helical" evidence="1">
    <location>
        <begin position="39"/>
        <end position="57"/>
    </location>
</feature>
<name>A0A2H0V5H6_9BACT</name>
<feature type="transmembrane region" description="Helical" evidence="1">
    <location>
        <begin position="77"/>
        <end position="98"/>
    </location>
</feature>
<keyword evidence="1" id="KW-1133">Transmembrane helix</keyword>
<evidence type="ECO:0000259" key="2">
    <source>
        <dbReference type="Pfam" id="PF00892"/>
    </source>
</evidence>
<keyword evidence="1" id="KW-0812">Transmembrane</keyword>
<feature type="transmembrane region" description="Helical" evidence="1">
    <location>
        <begin position="283"/>
        <end position="302"/>
    </location>
</feature>
<feature type="transmembrane region" description="Helical" evidence="1">
    <location>
        <begin position="228"/>
        <end position="247"/>
    </location>
</feature>
<comment type="caution">
    <text evidence="3">The sequence shown here is derived from an EMBL/GenBank/DDBJ whole genome shotgun (WGS) entry which is preliminary data.</text>
</comment>
<dbReference type="Proteomes" id="UP000229901">
    <property type="component" value="Unassembled WGS sequence"/>
</dbReference>
<dbReference type="Pfam" id="PF00892">
    <property type="entry name" value="EamA"/>
    <property type="match status" value="1"/>
</dbReference>
<feature type="transmembrane region" description="Helical" evidence="1">
    <location>
        <begin position="195"/>
        <end position="216"/>
    </location>
</feature>
<dbReference type="EMBL" id="PFAP01000011">
    <property type="protein sequence ID" value="PIR94315.1"/>
    <property type="molecule type" value="Genomic_DNA"/>
</dbReference>
<feature type="domain" description="EamA" evidence="2">
    <location>
        <begin position="8"/>
        <end position="150"/>
    </location>
</feature>
<sequence>MKSNSAAAYLFKFLAVLFGASEPSIFMLAIEDIPVELGVMYFCLFGGFLMFVINFLLAKNKRCQIELLIKEVRTKSVFVRLSLIALATSVLYVCYTLAMKNQTVTETVLVIRMAPLFAIVFALIVLREKVRSWYLLILSFVLGFVGVLFIQDLSSLSIDSLLSYFMILALVAALLLALSNVLMRQLDQTSALKKNMIVSLYLIMAGCLVLVYNLMIGLDEWGISVKQVFYFIYVGVFTLAIPSILNLKAYELLNSFSRLAFWDYFMPVGAMIFAYFLNKEVGFDYAMLAFSFVLITVAAILADRSIEKTKQTKEAS</sequence>
<reference evidence="4" key="1">
    <citation type="submission" date="2017-09" db="EMBL/GenBank/DDBJ databases">
        <title>Depth-based differentiation of microbial function through sediment-hosted aquifers and enrichment of novel symbionts in the deep terrestrial subsurface.</title>
        <authorList>
            <person name="Probst A.J."/>
            <person name="Ladd B."/>
            <person name="Jarett J.K."/>
            <person name="Geller-Mcgrath D.E."/>
            <person name="Sieber C.M.K."/>
            <person name="Emerson J.B."/>
            <person name="Anantharaman K."/>
            <person name="Thomas B.C."/>
            <person name="Malmstrom R."/>
            <person name="Stieglmeier M."/>
            <person name="Klingl A."/>
            <person name="Woyke T."/>
            <person name="Ryan C.M."/>
            <person name="Banfield J.F."/>
        </authorList>
    </citation>
    <scope>NUCLEOTIDE SEQUENCE [LARGE SCALE GENOMIC DNA]</scope>
</reference>
<protein>
    <recommendedName>
        <fullName evidence="2">EamA domain-containing protein</fullName>
    </recommendedName>
</protein>
<evidence type="ECO:0000313" key="4">
    <source>
        <dbReference type="Proteomes" id="UP000229901"/>
    </source>
</evidence>
<dbReference type="PANTHER" id="PTHR22911:SF79">
    <property type="entry name" value="MOBA-LIKE NTP TRANSFERASE DOMAIN-CONTAINING PROTEIN"/>
    <property type="match status" value="1"/>
</dbReference>
<feature type="transmembrane region" description="Helical" evidence="1">
    <location>
        <begin position="259"/>
        <end position="277"/>
    </location>
</feature>
<gene>
    <name evidence="3" type="ORF">COT97_02390</name>
</gene>
<dbReference type="GO" id="GO:0016020">
    <property type="term" value="C:membrane"/>
    <property type="evidence" value="ECO:0007669"/>
    <property type="project" value="InterPro"/>
</dbReference>
<dbReference type="SUPFAM" id="SSF103481">
    <property type="entry name" value="Multidrug resistance efflux transporter EmrE"/>
    <property type="match status" value="1"/>
</dbReference>
<dbReference type="InterPro" id="IPR037185">
    <property type="entry name" value="EmrE-like"/>
</dbReference>
<feature type="transmembrane region" description="Helical" evidence="1">
    <location>
        <begin position="133"/>
        <end position="150"/>
    </location>
</feature>
<dbReference type="PANTHER" id="PTHR22911">
    <property type="entry name" value="ACYL-MALONYL CONDENSING ENZYME-RELATED"/>
    <property type="match status" value="1"/>
</dbReference>
<evidence type="ECO:0000256" key="1">
    <source>
        <dbReference type="SAM" id="Phobius"/>
    </source>
</evidence>
<accession>A0A2H0V5H6</accession>
<feature type="transmembrane region" description="Helical" evidence="1">
    <location>
        <begin position="104"/>
        <end position="126"/>
    </location>
</feature>
<keyword evidence="1" id="KW-0472">Membrane</keyword>
<evidence type="ECO:0000313" key="3">
    <source>
        <dbReference type="EMBL" id="PIR94315.1"/>
    </source>
</evidence>
<organism evidence="3 4">
    <name type="scientific">Candidatus Falkowbacteria bacterium CG10_big_fil_rev_8_21_14_0_10_39_11</name>
    <dbReference type="NCBI Taxonomy" id="1974565"/>
    <lineage>
        <taxon>Bacteria</taxon>
        <taxon>Candidatus Falkowiibacteriota</taxon>
    </lineage>
</organism>
<dbReference type="AlphaFoldDB" id="A0A2H0V5H6"/>
<proteinExistence type="predicted"/>
<feature type="transmembrane region" description="Helical" evidence="1">
    <location>
        <begin position="162"/>
        <end position="183"/>
    </location>
</feature>
<dbReference type="InterPro" id="IPR000620">
    <property type="entry name" value="EamA_dom"/>
</dbReference>